<evidence type="ECO:0000313" key="3">
    <source>
        <dbReference type="Proteomes" id="UP001224890"/>
    </source>
</evidence>
<gene>
    <name evidence="2" type="ORF">BDP55DRAFT_681570</name>
</gene>
<sequence length="101" mass="11503">MRRKVDIEALKSLRLTCRRLCETASPYLVPTVTVHVTRMSIYRLNAISRHASIGRRVRCIRIALGSRERTLSDGAQRTELPTKIRSRKGCVKGKPLDEAKE</sequence>
<evidence type="ECO:0000256" key="1">
    <source>
        <dbReference type="SAM" id="MobiDB-lite"/>
    </source>
</evidence>
<evidence type="ECO:0000313" key="2">
    <source>
        <dbReference type="EMBL" id="KAK1658721.1"/>
    </source>
</evidence>
<dbReference type="Proteomes" id="UP001224890">
    <property type="component" value="Unassembled WGS sequence"/>
</dbReference>
<dbReference type="EMBL" id="JAHMHR010000069">
    <property type="protein sequence ID" value="KAK1658721.1"/>
    <property type="molecule type" value="Genomic_DNA"/>
</dbReference>
<protein>
    <submittedName>
        <fullName evidence="2">Uncharacterized protein</fullName>
    </submittedName>
</protein>
<accession>A0AAJ0ABU8</accession>
<dbReference type="RefSeq" id="XP_060423485.1">
    <property type="nucleotide sequence ID" value="XM_060576201.1"/>
</dbReference>
<feature type="region of interest" description="Disordered" evidence="1">
    <location>
        <begin position="74"/>
        <end position="101"/>
    </location>
</feature>
<dbReference type="AlphaFoldDB" id="A0AAJ0ABU8"/>
<dbReference type="GeneID" id="85460727"/>
<name>A0AAJ0ABU8_9PEZI</name>
<comment type="caution">
    <text evidence="2">The sequence shown here is derived from an EMBL/GenBank/DDBJ whole genome shotgun (WGS) entry which is preliminary data.</text>
</comment>
<keyword evidence="3" id="KW-1185">Reference proteome</keyword>
<reference evidence="2" key="1">
    <citation type="submission" date="2021-06" db="EMBL/GenBank/DDBJ databases">
        <title>Comparative genomics, transcriptomics and evolutionary studies reveal genomic signatures of adaptation to plant cell wall in hemibiotrophic fungi.</title>
        <authorList>
            <consortium name="DOE Joint Genome Institute"/>
            <person name="Baroncelli R."/>
            <person name="Diaz J.F."/>
            <person name="Benocci T."/>
            <person name="Peng M."/>
            <person name="Battaglia E."/>
            <person name="Haridas S."/>
            <person name="Andreopoulos W."/>
            <person name="Labutti K."/>
            <person name="Pangilinan J."/>
            <person name="Floch G.L."/>
            <person name="Makela M.R."/>
            <person name="Henrissat B."/>
            <person name="Grigoriev I.V."/>
            <person name="Crouch J.A."/>
            <person name="De Vries R.P."/>
            <person name="Sukno S.A."/>
            <person name="Thon M.R."/>
        </authorList>
    </citation>
    <scope>NUCLEOTIDE SEQUENCE</scope>
    <source>
        <strain evidence="2">CBS 193.32</strain>
    </source>
</reference>
<proteinExistence type="predicted"/>
<organism evidence="2 3">
    <name type="scientific">Colletotrichum godetiae</name>
    <dbReference type="NCBI Taxonomy" id="1209918"/>
    <lineage>
        <taxon>Eukaryota</taxon>
        <taxon>Fungi</taxon>
        <taxon>Dikarya</taxon>
        <taxon>Ascomycota</taxon>
        <taxon>Pezizomycotina</taxon>
        <taxon>Sordariomycetes</taxon>
        <taxon>Hypocreomycetidae</taxon>
        <taxon>Glomerellales</taxon>
        <taxon>Glomerellaceae</taxon>
        <taxon>Colletotrichum</taxon>
        <taxon>Colletotrichum acutatum species complex</taxon>
    </lineage>
</organism>